<gene>
    <name evidence="6" type="ORF">ERS852406_01834</name>
    <name evidence="7" type="ORF">ERS852498_02004</name>
    <name evidence="9" type="ORF">G5B05_09155</name>
    <name evidence="8" type="ORF">JTJ23_05900</name>
</gene>
<dbReference type="InterPro" id="IPR012893">
    <property type="entry name" value="HipA-like_C"/>
</dbReference>
<accession>A0A174ENX5</accession>
<dbReference type="GO" id="GO:0005829">
    <property type="term" value="C:cytosol"/>
    <property type="evidence" value="ECO:0007669"/>
    <property type="project" value="TreeGrafter"/>
</dbReference>
<dbReference type="RefSeq" id="WP_055227801.1">
    <property type="nucleotide sequence ID" value="NZ_CABJFB010000005.1"/>
</dbReference>
<reference evidence="9" key="3">
    <citation type="submission" date="2020-02" db="EMBL/GenBank/DDBJ databases">
        <authorList>
            <person name="Littmann E."/>
            <person name="Sorbara M."/>
        </authorList>
    </citation>
    <scope>NUCLEOTIDE SEQUENCE</scope>
    <source>
        <strain evidence="9">MSK.14.54</strain>
    </source>
</reference>
<dbReference type="InterPro" id="IPR017508">
    <property type="entry name" value="HipA_N1"/>
</dbReference>
<reference evidence="10 11" key="1">
    <citation type="submission" date="2015-09" db="EMBL/GenBank/DDBJ databases">
        <authorList>
            <consortium name="Pathogen Informatics"/>
        </authorList>
    </citation>
    <scope>NUCLEOTIDE SEQUENCE [LARGE SCALE GENOMIC DNA]</scope>
    <source>
        <strain evidence="6 10">2789STDY5608849</strain>
        <strain evidence="7 11">2789STDY5834885</strain>
    </source>
</reference>
<protein>
    <submittedName>
        <fullName evidence="8">Type II toxin-antitoxin system HipA family toxin</fullName>
    </submittedName>
    <submittedName>
        <fullName evidence="6">Uncharacterized protein related to capsule biosynthesis enzymes</fullName>
    </submittedName>
</protein>
<dbReference type="PANTHER" id="PTHR37419">
    <property type="entry name" value="SERINE/THREONINE-PROTEIN KINASE TOXIN HIPA"/>
    <property type="match status" value="1"/>
</dbReference>
<evidence type="ECO:0000256" key="2">
    <source>
        <dbReference type="ARBA" id="ARBA00022679"/>
    </source>
</evidence>
<dbReference type="NCBIfam" id="TIGR03071">
    <property type="entry name" value="couple_hipA"/>
    <property type="match status" value="1"/>
</dbReference>
<feature type="domain" description="HipA-like C-terminal" evidence="4">
    <location>
        <begin position="158"/>
        <end position="370"/>
    </location>
</feature>
<evidence type="ECO:0000313" key="8">
    <source>
        <dbReference type="EMBL" id="MBN2953125.1"/>
    </source>
</evidence>
<evidence type="ECO:0000313" key="9">
    <source>
        <dbReference type="EMBL" id="NSE16571.1"/>
    </source>
</evidence>
<dbReference type="GO" id="GO:0004674">
    <property type="term" value="F:protein serine/threonine kinase activity"/>
    <property type="evidence" value="ECO:0007669"/>
    <property type="project" value="TreeGrafter"/>
</dbReference>
<evidence type="ECO:0000256" key="3">
    <source>
        <dbReference type="ARBA" id="ARBA00022777"/>
    </source>
</evidence>
<dbReference type="EMBL" id="JAFHBD010000018">
    <property type="protein sequence ID" value="MBN2953125.1"/>
    <property type="molecule type" value="Genomic_DNA"/>
</dbReference>
<dbReference type="Pfam" id="PF13657">
    <property type="entry name" value="Couple_hipA"/>
    <property type="match status" value="1"/>
</dbReference>
<dbReference type="InterPro" id="IPR052028">
    <property type="entry name" value="HipA_Ser/Thr_kinase"/>
</dbReference>
<dbReference type="PANTHER" id="PTHR37419:SF8">
    <property type="entry name" value="TOXIN YJJJ"/>
    <property type="match status" value="1"/>
</dbReference>
<dbReference type="Proteomes" id="UP000737612">
    <property type="component" value="Unassembled WGS sequence"/>
</dbReference>
<dbReference type="EMBL" id="CZAL01000010">
    <property type="protein sequence ID" value="CUP44585.1"/>
    <property type="molecule type" value="Genomic_DNA"/>
</dbReference>
<keyword evidence="2" id="KW-0808">Transferase</keyword>
<evidence type="ECO:0000256" key="1">
    <source>
        <dbReference type="ARBA" id="ARBA00010164"/>
    </source>
</evidence>
<evidence type="ECO:0000259" key="4">
    <source>
        <dbReference type="Pfam" id="PF07804"/>
    </source>
</evidence>
<dbReference type="Pfam" id="PF07804">
    <property type="entry name" value="HipA_C"/>
    <property type="match status" value="1"/>
</dbReference>
<evidence type="ECO:0000313" key="6">
    <source>
        <dbReference type="EMBL" id="CUO37650.1"/>
    </source>
</evidence>
<reference evidence="8" key="4">
    <citation type="submission" date="2021-02" db="EMBL/GenBank/DDBJ databases">
        <title>Metagenome-assembled genomes from human diarrheal sample B26.</title>
        <authorList>
            <person name="Ateba T.P."/>
            <person name="Alayande K.A."/>
            <person name="Mwanza M."/>
        </authorList>
    </citation>
    <scope>NUCLEOTIDE SEQUENCE</scope>
    <source>
        <strain evidence="8">06WH</strain>
    </source>
</reference>
<keyword evidence="3" id="KW-0418">Kinase</keyword>
<evidence type="ECO:0000313" key="10">
    <source>
        <dbReference type="Proteomes" id="UP000095706"/>
    </source>
</evidence>
<dbReference type="AlphaFoldDB" id="A0A174ENX5"/>
<feature type="domain" description="HipA N-terminal subdomain 1" evidence="5">
    <location>
        <begin position="7"/>
        <end position="114"/>
    </location>
</feature>
<evidence type="ECO:0000259" key="5">
    <source>
        <dbReference type="Pfam" id="PF13657"/>
    </source>
</evidence>
<evidence type="ECO:0000313" key="7">
    <source>
        <dbReference type="EMBL" id="CUP44585.1"/>
    </source>
</evidence>
<name>A0A174ENX5_9FIRM</name>
<sequence>MKQDKVLQVCYEDQTVGTLAMTADHKVAFQYSDEWLETGFSINPFSLPLQKQVFVPVKDHFEGLFGVFADSLPDHWGRLLLDRLLRAHKQNPDELTVLDRLAIVGTSGMGALTYHPEKNFPEEQSSADLDKLAEECQKILNTEYSDKLDELYLLGGTSGGARPKIMTTIDNEEWIIKFPAHVDGKDAGKMEYDYSCCAKACGIMMSETRLFPSEKCKGYFGTKRFDRRNCLKGKKKVHMLTTAAILELDFEQPSLDYHGLMKLTKIMTRNCDEDVENMFRRMCFNVFAHNRDDHSKNFTYLYEADEDKWHLSPAYDLTYSNTYYGEHTTSVDGNGRNPGRKELLAVGTGAGMKKTRCEEIIDEIEKKVKEMLEEYLLGK</sequence>
<organism evidence="6 10">
    <name type="scientific">Fusicatenibacter saccharivorans</name>
    <dbReference type="NCBI Taxonomy" id="1150298"/>
    <lineage>
        <taxon>Bacteria</taxon>
        <taxon>Bacillati</taxon>
        <taxon>Bacillota</taxon>
        <taxon>Clostridia</taxon>
        <taxon>Lachnospirales</taxon>
        <taxon>Lachnospiraceae</taxon>
        <taxon>Fusicatenibacter</taxon>
    </lineage>
</organism>
<proteinExistence type="inferred from homology"/>
<evidence type="ECO:0000313" key="12">
    <source>
        <dbReference type="Proteomes" id="UP000768180"/>
    </source>
</evidence>
<dbReference type="Proteomes" id="UP000768180">
    <property type="component" value="Unassembled WGS sequence"/>
</dbReference>
<dbReference type="Proteomes" id="UP000095706">
    <property type="component" value="Unassembled WGS sequence"/>
</dbReference>
<comment type="similarity">
    <text evidence="1">Belongs to the HipA Ser/Thr kinase family.</text>
</comment>
<reference evidence="9 12" key="2">
    <citation type="journal article" date="2020" name="Cell Host Microbe">
        <title>Functional and Genomic Variation between Human-Derived Isolates of Lachnospiraceae Reveals Inter- and Intra-Species Diversity.</title>
        <authorList>
            <person name="Sorbara M.T."/>
            <person name="Littmann E.R."/>
            <person name="Fontana E."/>
            <person name="Moody T.U."/>
            <person name="Kohout C.E."/>
            <person name="Gjonbalaj M."/>
            <person name="Eaton V."/>
            <person name="Seok R."/>
            <person name="Leiner I.M."/>
            <person name="Pamer E.G."/>
        </authorList>
    </citation>
    <scope>NUCLEOTIDE SEQUENCE [LARGE SCALE GENOMIC DNA]</scope>
    <source>
        <strain evidence="9 12">MSK.14.54</strain>
    </source>
</reference>
<dbReference type="EMBL" id="CYYV01000008">
    <property type="protein sequence ID" value="CUO37650.1"/>
    <property type="molecule type" value="Genomic_DNA"/>
</dbReference>
<dbReference type="EMBL" id="JAAITQ010000014">
    <property type="protein sequence ID" value="NSE16571.1"/>
    <property type="molecule type" value="Genomic_DNA"/>
</dbReference>
<evidence type="ECO:0000313" key="11">
    <source>
        <dbReference type="Proteomes" id="UP000095709"/>
    </source>
</evidence>
<keyword evidence="12" id="KW-1185">Reference proteome</keyword>
<dbReference type="Gene3D" id="1.10.1070.20">
    <property type="match status" value="1"/>
</dbReference>
<dbReference type="GeneID" id="79854726"/>
<dbReference type="Proteomes" id="UP000095709">
    <property type="component" value="Unassembled WGS sequence"/>
</dbReference>